<dbReference type="AlphaFoldDB" id="A0A0A9AM34"/>
<proteinExistence type="predicted"/>
<sequence length="50" mass="5326">MISVEKSWICMWCAPFAPWIILSSEVSFGEAAQMLSGVDTSGSLAGSAWS</sequence>
<evidence type="ECO:0000313" key="1">
    <source>
        <dbReference type="EMBL" id="JAD52779.1"/>
    </source>
</evidence>
<protein>
    <submittedName>
        <fullName evidence="1">Uncharacterized protein</fullName>
    </submittedName>
</protein>
<dbReference type="EMBL" id="GBRH01245116">
    <property type="protein sequence ID" value="JAD52779.1"/>
    <property type="molecule type" value="Transcribed_RNA"/>
</dbReference>
<name>A0A0A9AM34_ARUDO</name>
<reference evidence="1" key="1">
    <citation type="submission" date="2014-09" db="EMBL/GenBank/DDBJ databases">
        <authorList>
            <person name="Magalhaes I.L.F."/>
            <person name="Oliveira U."/>
            <person name="Santos F.R."/>
            <person name="Vidigal T.H.D.A."/>
            <person name="Brescovit A.D."/>
            <person name="Santos A.J."/>
        </authorList>
    </citation>
    <scope>NUCLEOTIDE SEQUENCE</scope>
    <source>
        <tissue evidence="1">Shoot tissue taken approximately 20 cm above the soil surface</tissue>
    </source>
</reference>
<reference evidence="1" key="2">
    <citation type="journal article" date="2015" name="Data Brief">
        <title>Shoot transcriptome of the giant reed, Arundo donax.</title>
        <authorList>
            <person name="Barrero R.A."/>
            <person name="Guerrero F.D."/>
            <person name="Moolhuijzen P."/>
            <person name="Goolsby J.A."/>
            <person name="Tidwell J."/>
            <person name="Bellgard S.E."/>
            <person name="Bellgard M.I."/>
        </authorList>
    </citation>
    <scope>NUCLEOTIDE SEQUENCE</scope>
    <source>
        <tissue evidence="1">Shoot tissue taken approximately 20 cm above the soil surface</tissue>
    </source>
</reference>
<accession>A0A0A9AM34</accession>
<organism evidence="1">
    <name type="scientific">Arundo donax</name>
    <name type="common">Giant reed</name>
    <name type="synonym">Donax arundinaceus</name>
    <dbReference type="NCBI Taxonomy" id="35708"/>
    <lineage>
        <taxon>Eukaryota</taxon>
        <taxon>Viridiplantae</taxon>
        <taxon>Streptophyta</taxon>
        <taxon>Embryophyta</taxon>
        <taxon>Tracheophyta</taxon>
        <taxon>Spermatophyta</taxon>
        <taxon>Magnoliopsida</taxon>
        <taxon>Liliopsida</taxon>
        <taxon>Poales</taxon>
        <taxon>Poaceae</taxon>
        <taxon>PACMAD clade</taxon>
        <taxon>Arundinoideae</taxon>
        <taxon>Arundineae</taxon>
        <taxon>Arundo</taxon>
    </lineage>
</organism>